<keyword evidence="2" id="KW-0501">Molybdenum cofactor biosynthesis</keyword>
<dbReference type="NCBIfam" id="NF045515">
    <property type="entry name" value="Glp_gephyrin"/>
    <property type="match status" value="1"/>
</dbReference>
<dbReference type="KEGG" id="mou:OU421_03610"/>
<dbReference type="InterPro" id="IPR036135">
    <property type="entry name" value="MoeA_linker/N_sf"/>
</dbReference>
<evidence type="ECO:0000259" key="3">
    <source>
        <dbReference type="SMART" id="SM00852"/>
    </source>
</evidence>
<evidence type="ECO:0000313" key="5">
    <source>
        <dbReference type="Proteomes" id="UP001163096"/>
    </source>
</evidence>
<name>A0A9X9S4T7_METOG</name>
<gene>
    <name evidence="4" type="ORF">OU421_03610</name>
</gene>
<dbReference type="AlphaFoldDB" id="A0A9X9S4T7"/>
<dbReference type="EMBL" id="CP113361">
    <property type="protein sequence ID" value="WAI01969.1"/>
    <property type="molecule type" value="Genomic_DNA"/>
</dbReference>
<feature type="domain" description="MoaB/Mog" evidence="3">
    <location>
        <begin position="185"/>
        <end position="322"/>
    </location>
</feature>
<dbReference type="Proteomes" id="UP001163096">
    <property type="component" value="Chromosome"/>
</dbReference>
<dbReference type="Pfam" id="PF00994">
    <property type="entry name" value="MoCF_biosynth"/>
    <property type="match status" value="1"/>
</dbReference>
<dbReference type="SUPFAM" id="SSF63882">
    <property type="entry name" value="MoeA N-terminal region -like"/>
    <property type="match status" value="1"/>
</dbReference>
<accession>A0A9X9S4T7</accession>
<evidence type="ECO:0000313" key="4">
    <source>
        <dbReference type="EMBL" id="WAI01969.1"/>
    </source>
</evidence>
<dbReference type="SUPFAM" id="SSF63867">
    <property type="entry name" value="MoeA C-terminal domain-like"/>
    <property type="match status" value="1"/>
</dbReference>
<dbReference type="RefSeq" id="WP_268187247.1">
    <property type="nucleotide sequence ID" value="NZ_CP113361.1"/>
</dbReference>
<comment type="pathway">
    <text evidence="1">Cofactor biosynthesis; molybdopterin biosynthesis.</text>
</comment>
<dbReference type="PANTHER" id="PTHR10192:SF5">
    <property type="entry name" value="GEPHYRIN"/>
    <property type="match status" value="1"/>
</dbReference>
<dbReference type="GO" id="GO:0061599">
    <property type="term" value="F:molybdopterin molybdotransferase activity"/>
    <property type="evidence" value="ECO:0007669"/>
    <property type="project" value="TreeGrafter"/>
</dbReference>
<reference evidence="4" key="1">
    <citation type="submission" date="2022-11" db="EMBL/GenBank/DDBJ databases">
        <title>Complete genome sequence of Methanogenium organophilum DSM 3596.</title>
        <authorList>
            <person name="Chen S.-C."/>
            <person name="Lai S.-J."/>
            <person name="You Y.-T."/>
        </authorList>
    </citation>
    <scope>NUCLEOTIDE SEQUENCE</scope>
    <source>
        <strain evidence="4">DSM 3596</strain>
    </source>
</reference>
<dbReference type="GO" id="GO:0005737">
    <property type="term" value="C:cytoplasm"/>
    <property type="evidence" value="ECO:0007669"/>
    <property type="project" value="TreeGrafter"/>
</dbReference>
<dbReference type="Gene3D" id="3.40.980.10">
    <property type="entry name" value="MoaB/Mog-like domain"/>
    <property type="match status" value="1"/>
</dbReference>
<sequence>MSIFLDLIPVSRAEEILQDIAPPMEEEWVSLLDAYRCVLSQPITAQEDIPGFTRTVVDGYAVSASDTIGAGEALPAMLTITGRVGMGDGDAGIVRPGECRYVPTGAVIPDGANAVAMIEYAEESGDEVLVYRAVAEGENLTLQGDDFRKGEMVFPAGRRLSSRDLGVLGALGVTMVPVRRKPVLGIISTGNELISPDKTPGPGEIRDVNTYLCRGYAEERGTVPRMYGIVPDERGPLEEAIRQAVAECDLVCISGGSSKGERDMCAAILADLGTVHAHGIALAPGKPTIIGTISDVPVLGLPGHPASAYVVLVALGDVLIAAMTGSAAARITVPARCAAPIPSARGREDYIRVRLEGHDAYPLFGKSGLTNTLIESHGLLRVPDGREGYEKGAEVEVILW</sequence>
<dbReference type="GO" id="GO:0006777">
    <property type="term" value="P:Mo-molybdopterin cofactor biosynthetic process"/>
    <property type="evidence" value="ECO:0007669"/>
    <property type="project" value="UniProtKB-KW"/>
</dbReference>
<evidence type="ECO:0000256" key="1">
    <source>
        <dbReference type="ARBA" id="ARBA00005046"/>
    </source>
</evidence>
<dbReference type="GeneID" id="76834158"/>
<protein>
    <submittedName>
        <fullName evidence="4">Molybdopterin molybdotransferase MoeA</fullName>
    </submittedName>
</protein>
<dbReference type="SUPFAM" id="SSF53218">
    <property type="entry name" value="Molybdenum cofactor biosynthesis proteins"/>
    <property type="match status" value="1"/>
</dbReference>
<organism evidence="4 5">
    <name type="scientific">Methanogenium organophilum</name>
    <dbReference type="NCBI Taxonomy" id="2199"/>
    <lineage>
        <taxon>Archaea</taxon>
        <taxon>Methanobacteriati</taxon>
        <taxon>Methanobacteriota</taxon>
        <taxon>Stenosarchaea group</taxon>
        <taxon>Methanomicrobia</taxon>
        <taxon>Methanomicrobiales</taxon>
        <taxon>Methanomicrobiaceae</taxon>
        <taxon>Methanogenium</taxon>
    </lineage>
</organism>
<dbReference type="InterPro" id="IPR036425">
    <property type="entry name" value="MoaB/Mog-like_dom_sf"/>
</dbReference>
<dbReference type="InterPro" id="IPR005111">
    <property type="entry name" value="MoeA_C_domain_IV"/>
</dbReference>
<dbReference type="InterPro" id="IPR001453">
    <property type="entry name" value="MoaB/Mog_dom"/>
</dbReference>
<dbReference type="PANTHER" id="PTHR10192">
    <property type="entry name" value="MOLYBDOPTERIN BIOSYNTHESIS PROTEIN"/>
    <property type="match status" value="1"/>
</dbReference>
<dbReference type="InterPro" id="IPR036688">
    <property type="entry name" value="MoeA_C_domain_IV_sf"/>
</dbReference>
<evidence type="ECO:0000256" key="2">
    <source>
        <dbReference type="ARBA" id="ARBA00023150"/>
    </source>
</evidence>
<dbReference type="CDD" id="cd00887">
    <property type="entry name" value="MoeA"/>
    <property type="match status" value="1"/>
</dbReference>
<dbReference type="Gene3D" id="3.90.105.10">
    <property type="entry name" value="Molybdopterin biosynthesis moea protein, domain 2"/>
    <property type="match status" value="1"/>
</dbReference>
<dbReference type="NCBIfam" id="TIGR00177">
    <property type="entry name" value="molyb_syn"/>
    <property type="match status" value="1"/>
</dbReference>
<proteinExistence type="predicted"/>
<dbReference type="InterPro" id="IPR038987">
    <property type="entry name" value="MoeA-like"/>
</dbReference>
<dbReference type="Pfam" id="PF03453">
    <property type="entry name" value="MoeA_N"/>
    <property type="match status" value="1"/>
</dbReference>
<dbReference type="Gene3D" id="2.40.340.10">
    <property type="entry name" value="MoeA, C-terminal, domain IV"/>
    <property type="match status" value="1"/>
</dbReference>
<dbReference type="InterPro" id="IPR005110">
    <property type="entry name" value="MoeA_linker/N"/>
</dbReference>
<dbReference type="Gene3D" id="2.170.190.11">
    <property type="entry name" value="Molybdopterin biosynthesis moea protein, domain 3"/>
    <property type="match status" value="1"/>
</dbReference>
<keyword evidence="5" id="KW-1185">Reference proteome</keyword>
<dbReference type="SMART" id="SM00852">
    <property type="entry name" value="MoCF_biosynth"/>
    <property type="match status" value="1"/>
</dbReference>
<dbReference type="Pfam" id="PF03454">
    <property type="entry name" value="MoeA_C"/>
    <property type="match status" value="1"/>
</dbReference>